<keyword evidence="10" id="KW-1185">Reference proteome</keyword>
<dbReference type="InterPro" id="IPR049899">
    <property type="entry name" value="Znf_C2HC_C3H"/>
</dbReference>
<feature type="domain" description="C2HC/C3H-type" evidence="7">
    <location>
        <begin position="142"/>
        <end position="171"/>
    </location>
</feature>
<keyword evidence="4" id="KW-0862">Zinc</keyword>
<dbReference type="PANTHER" id="PTHR13555:SF68">
    <property type="entry name" value="ZINC FINGER PROTEIN 474"/>
    <property type="match status" value="1"/>
</dbReference>
<evidence type="ECO:0000259" key="7">
    <source>
        <dbReference type="PROSITE" id="PS52027"/>
    </source>
</evidence>
<evidence type="ECO:0000256" key="5">
    <source>
        <dbReference type="PROSITE-ProRule" id="PRU01371"/>
    </source>
</evidence>
<feature type="region of interest" description="Disordered" evidence="6">
    <location>
        <begin position="270"/>
        <end position="313"/>
    </location>
</feature>
<dbReference type="PROSITE" id="PS52027">
    <property type="entry name" value="ZF_C2HC_C3H"/>
    <property type="match status" value="2"/>
</dbReference>
<dbReference type="EnsemblPlants" id="Pp3c8_22140V3.1">
    <property type="protein sequence ID" value="Pp3c8_22140V3.1"/>
    <property type="gene ID" value="Pp3c8_22140"/>
</dbReference>
<dbReference type="AlphaFoldDB" id="A0A2K1K8B7"/>
<sequence length="429" mass="47819">MKASIYLAPTAPLYVLQFCALTGAAPAYRIILGFTFRGRSMILFLLSSDRKQAQMESGSVCRSSNRPRMLICYLCGREYGSRSLPIHIPQCQRKWLLEEESKPKNERRPLPSQPNADKAIGGGGGKAYDNFNAEAFAAFEKTLTQCPNCQRRFNPKSFHKHQRGCTIARPAKPAGTGLIKYSLTNRLVPGAVAGSMHGKATTQPLPLCLCRLPKSKPKPNPKNPTVRPAWTGASESLTDDKQADSPLLRYKRTPSGQEWCLQSETRLSSNQAANTGHSLHRNTPNVEPGVRNRPLESRNSSHHYRNGGHSGVDNSHLVNTFGDLWRTHREGDLLPARQNRNAAQDWCSQPETRLPSQRIGNPRLKSGLASQSRHSTSVILGSQVYQNERALDLGGDAKIFPSNRDEHYENYMPMHGKTVDGLRHVWRQP</sequence>
<keyword evidence="2" id="KW-0677">Repeat</keyword>
<dbReference type="GO" id="GO:0008270">
    <property type="term" value="F:zinc ion binding"/>
    <property type="evidence" value="ECO:0007669"/>
    <property type="project" value="UniProtKB-KW"/>
</dbReference>
<name>A0A2K1K8B7_PHYPA</name>
<evidence type="ECO:0000313" key="8">
    <source>
        <dbReference type="EMBL" id="PNR50022.1"/>
    </source>
</evidence>
<protein>
    <recommendedName>
        <fullName evidence="7">C2HC/C3H-type domain-containing protein</fullName>
    </recommendedName>
</protein>
<keyword evidence="1" id="KW-0479">Metal-binding</keyword>
<evidence type="ECO:0000313" key="9">
    <source>
        <dbReference type="EnsemblPlants" id="Pp3c8_22140V3.1"/>
    </source>
</evidence>
<reference evidence="8 10" key="2">
    <citation type="journal article" date="2018" name="Plant J.">
        <title>The Physcomitrella patens chromosome-scale assembly reveals moss genome structure and evolution.</title>
        <authorList>
            <person name="Lang D."/>
            <person name="Ullrich K.K."/>
            <person name="Murat F."/>
            <person name="Fuchs J."/>
            <person name="Jenkins J."/>
            <person name="Haas F.B."/>
            <person name="Piednoel M."/>
            <person name="Gundlach H."/>
            <person name="Van Bel M."/>
            <person name="Meyberg R."/>
            <person name="Vives C."/>
            <person name="Morata J."/>
            <person name="Symeonidi A."/>
            <person name="Hiss M."/>
            <person name="Muchero W."/>
            <person name="Kamisugi Y."/>
            <person name="Saleh O."/>
            <person name="Blanc G."/>
            <person name="Decker E.L."/>
            <person name="van Gessel N."/>
            <person name="Grimwood J."/>
            <person name="Hayes R.D."/>
            <person name="Graham S.W."/>
            <person name="Gunter L.E."/>
            <person name="McDaniel S.F."/>
            <person name="Hoernstein S.N.W."/>
            <person name="Larsson A."/>
            <person name="Li F.W."/>
            <person name="Perroud P.F."/>
            <person name="Phillips J."/>
            <person name="Ranjan P."/>
            <person name="Rokshar D.S."/>
            <person name="Rothfels C.J."/>
            <person name="Schneider L."/>
            <person name="Shu S."/>
            <person name="Stevenson D.W."/>
            <person name="Thummler F."/>
            <person name="Tillich M."/>
            <person name="Villarreal Aguilar J.C."/>
            <person name="Widiez T."/>
            <person name="Wong G.K."/>
            <person name="Wymore A."/>
            <person name="Zhang Y."/>
            <person name="Zimmer A.D."/>
            <person name="Quatrano R.S."/>
            <person name="Mayer K.F.X."/>
            <person name="Goodstein D."/>
            <person name="Casacuberta J.M."/>
            <person name="Vandepoele K."/>
            <person name="Reski R."/>
            <person name="Cuming A.C."/>
            <person name="Tuskan G.A."/>
            <person name="Maumus F."/>
            <person name="Salse J."/>
            <person name="Schmutz J."/>
            <person name="Rensing S.A."/>
        </authorList>
    </citation>
    <scope>NUCLEOTIDE SEQUENCE [LARGE SCALE GENOMIC DNA]</scope>
    <source>
        <strain evidence="9 10">cv. Gransden 2004</strain>
    </source>
</reference>
<evidence type="ECO:0000256" key="1">
    <source>
        <dbReference type="ARBA" id="ARBA00022723"/>
    </source>
</evidence>
<evidence type="ECO:0000256" key="2">
    <source>
        <dbReference type="ARBA" id="ARBA00022737"/>
    </source>
</evidence>
<dbReference type="Gramene" id="Pp3c8_22140V3.1">
    <property type="protein sequence ID" value="Pp3c8_22140V3.1"/>
    <property type="gene ID" value="Pp3c8_22140"/>
</dbReference>
<feature type="domain" description="C2HC/C3H-type" evidence="7">
    <location>
        <begin position="68"/>
        <end position="97"/>
    </location>
</feature>
<reference evidence="9" key="3">
    <citation type="submission" date="2020-12" db="UniProtKB">
        <authorList>
            <consortium name="EnsemblPlants"/>
        </authorList>
    </citation>
    <scope>IDENTIFICATION</scope>
</reference>
<evidence type="ECO:0000256" key="6">
    <source>
        <dbReference type="SAM" id="MobiDB-lite"/>
    </source>
</evidence>
<feature type="region of interest" description="Disordered" evidence="6">
    <location>
        <begin position="102"/>
        <end position="123"/>
    </location>
</feature>
<keyword evidence="3 5" id="KW-0863">Zinc-finger</keyword>
<dbReference type="InterPro" id="IPR026319">
    <property type="entry name" value="ZC2HC1A/B-like"/>
</dbReference>
<dbReference type="Proteomes" id="UP000006727">
    <property type="component" value="Chromosome 8"/>
</dbReference>
<organism evidence="8">
    <name type="scientific">Physcomitrium patens</name>
    <name type="common">Spreading-leaved earth moss</name>
    <name type="synonym">Physcomitrella patens</name>
    <dbReference type="NCBI Taxonomy" id="3218"/>
    <lineage>
        <taxon>Eukaryota</taxon>
        <taxon>Viridiplantae</taxon>
        <taxon>Streptophyta</taxon>
        <taxon>Embryophyta</taxon>
        <taxon>Bryophyta</taxon>
        <taxon>Bryophytina</taxon>
        <taxon>Bryopsida</taxon>
        <taxon>Funariidae</taxon>
        <taxon>Funariales</taxon>
        <taxon>Funariaceae</taxon>
        <taxon>Physcomitrium</taxon>
    </lineage>
</organism>
<reference evidence="8 10" key="1">
    <citation type="journal article" date="2008" name="Science">
        <title>The Physcomitrella genome reveals evolutionary insights into the conquest of land by plants.</title>
        <authorList>
            <person name="Rensing S."/>
            <person name="Lang D."/>
            <person name="Zimmer A."/>
            <person name="Terry A."/>
            <person name="Salamov A."/>
            <person name="Shapiro H."/>
            <person name="Nishiyama T."/>
            <person name="Perroud P.-F."/>
            <person name="Lindquist E."/>
            <person name="Kamisugi Y."/>
            <person name="Tanahashi T."/>
            <person name="Sakakibara K."/>
            <person name="Fujita T."/>
            <person name="Oishi K."/>
            <person name="Shin-I T."/>
            <person name="Kuroki Y."/>
            <person name="Toyoda A."/>
            <person name="Suzuki Y."/>
            <person name="Hashimoto A."/>
            <person name="Yamaguchi K."/>
            <person name="Sugano A."/>
            <person name="Kohara Y."/>
            <person name="Fujiyama A."/>
            <person name="Anterola A."/>
            <person name="Aoki S."/>
            <person name="Ashton N."/>
            <person name="Barbazuk W.B."/>
            <person name="Barker E."/>
            <person name="Bennetzen J."/>
            <person name="Bezanilla M."/>
            <person name="Blankenship R."/>
            <person name="Cho S.H."/>
            <person name="Dutcher S."/>
            <person name="Estelle M."/>
            <person name="Fawcett J.A."/>
            <person name="Gundlach H."/>
            <person name="Hanada K."/>
            <person name="Heyl A."/>
            <person name="Hicks K.A."/>
            <person name="Hugh J."/>
            <person name="Lohr M."/>
            <person name="Mayer K."/>
            <person name="Melkozernov A."/>
            <person name="Murata T."/>
            <person name="Nelson D."/>
            <person name="Pils B."/>
            <person name="Prigge M."/>
            <person name="Reiss B."/>
            <person name="Renner T."/>
            <person name="Rombauts S."/>
            <person name="Rushton P."/>
            <person name="Sanderfoot A."/>
            <person name="Schween G."/>
            <person name="Shiu S.-H."/>
            <person name="Stueber K."/>
            <person name="Theodoulou F.L."/>
            <person name="Tu H."/>
            <person name="Van de Peer Y."/>
            <person name="Verrier P.J."/>
            <person name="Waters E."/>
            <person name="Wood A."/>
            <person name="Yang L."/>
            <person name="Cove D."/>
            <person name="Cuming A."/>
            <person name="Hasebe M."/>
            <person name="Lucas S."/>
            <person name="Mishler D.B."/>
            <person name="Reski R."/>
            <person name="Grigoriev I."/>
            <person name="Quatrano R.S."/>
            <person name="Boore J.L."/>
        </authorList>
    </citation>
    <scope>NUCLEOTIDE SEQUENCE [LARGE SCALE GENOMIC DNA]</scope>
    <source>
        <strain evidence="9 10">cv. Gransden 2004</strain>
    </source>
</reference>
<gene>
    <name evidence="9" type="primary">LOC112285541</name>
    <name evidence="8" type="ORF">PHYPA_011919</name>
</gene>
<evidence type="ECO:0000313" key="10">
    <source>
        <dbReference type="Proteomes" id="UP000006727"/>
    </source>
</evidence>
<evidence type="ECO:0000256" key="4">
    <source>
        <dbReference type="ARBA" id="ARBA00022833"/>
    </source>
</evidence>
<feature type="compositionally biased region" description="Polar residues" evidence="6">
    <location>
        <begin position="350"/>
        <end position="359"/>
    </location>
</feature>
<dbReference type="STRING" id="3218.A0A2K1K8B7"/>
<accession>A0A2K1K8B7</accession>
<proteinExistence type="predicted"/>
<dbReference type="PaxDb" id="3218-PP1S134_125V6.1"/>
<dbReference type="PANTHER" id="PTHR13555">
    <property type="entry name" value="C2H2 ZINC FINGER CGI-62-RELATED"/>
    <property type="match status" value="1"/>
</dbReference>
<feature type="region of interest" description="Disordered" evidence="6">
    <location>
        <begin position="212"/>
        <end position="242"/>
    </location>
</feature>
<dbReference type="Gene3D" id="3.30.160.60">
    <property type="entry name" value="Classic Zinc Finger"/>
    <property type="match status" value="1"/>
</dbReference>
<dbReference type="Pfam" id="PF13913">
    <property type="entry name" value="zf-C2HC_2"/>
    <property type="match status" value="2"/>
</dbReference>
<dbReference type="EMBL" id="ABEU02000008">
    <property type="protein sequence ID" value="PNR50022.1"/>
    <property type="molecule type" value="Genomic_DNA"/>
</dbReference>
<feature type="region of interest" description="Disordered" evidence="6">
    <location>
        <begin position="350"/>
        <end position="371"/>
    </location>
</feature>
<evidence type="ECO:0000256" key="3">
    <source>
        <dbReference type="ARBA" id="ARBA00022771"/>
    </source>
</evidence>
<feature type="compositionally biased region" description="Polar residues" evidence="6">
    <location>
        <begin position="270"/>
        <end position="285"/>
    </location>
</feature>